<keyword evidence="12" id="KW-0594">Phospholipid biosynthesis</keyword>
<feature type="transmembrane region" description="Helical" evidence="16">
    <location>
        <begin position="136"/>
        <end position="160"/>
    </location>
</feature>
<comment type="subcellular location">
    <subcellularLocation>
        <location evidence="2">Endomembrane system</location>
        <topology evidence="2">Multi-pass membrane protein</topology>
    </subcellularLocation>
</comment>
<evidence type="ECO:0000256" key="11">
    <source>
        <dbReference type="ARBA" id="ARBA00023136"/>
    </source>
</evidence>
<dbReference type="PROSITE" id="PS00379">
    <property type="entry name" value="CDP_ALCOHOL_P_TRANSF"/>
    <property type="match status" value="1"/>
</dbReference>
<dbReference type="GO" id="GO:0016020">
    <property type="term" value="C:membrane"/>
    <property type="evidence" value="ECO:0007669"/>
    <property type="project" value="InterPro"/>
</dbReference>
<reference evidence="17 18" key="1">
    <citation type="submission" date="2018-05" db="EMBL/GenBank/DDBJ databases">
        <title>Genomic Encyclopedia of Type Strains, Phase IV (KMG-IV): sequencing the most valuable type-strain genomes for metagenomic binning, comparative biology and taxonomic classification.</title>
        <authorList>
            <person name="Goeker M."/>
        </authorList>
    </citation>
    <scope>NUCLEOTIDE SEQUENCE [LARGE SCALE GENOMIC DNA]</scope>
    <source>
        <strain evidence="17 18">DSM 29661</strain>
    </source>
</reference>
<evidence type="ECO:0000256" key="8">
    <source>
        <dbReference type="ARBA" id="ARBA00022692"/>
    </source>
</evidence>
<evidence type="ECO:0000256" key="14">
    <source>
        <dbReference type="ARBA" id="ARBA00032361"/>
    </source>
</evidence>
<dbReference type="InterPro" id="IPR043130">
    <property type="entry name" value="CDP-OH_PTrfase_TM_dom"/>
</dbReference>
<gene>
    <name evidence="17" type="ORF">DFR34_10650</name>
</gene>
<dbReference type="GO" id="GO:0012505">
    <property type="term" value="C:endomembrane system"/>
    <property type="evidence" value="ECO:0007669"/>
    <property type="project" value="UniProtKB-SubCell"/>
</dbReference>
<evidence type="ECO:0000256" key="9">
    <source>
        <dbReference type="ARBA" id="ARBA00022989"/>
    </source>
</evidence>
<dbReference type="PANTHER" id="PTHR14269:SF61">
    <property type="entry name" value="CDP-DIACYLGLYCEROL--SERINE O-PHOSPHATIDYLTRANSFERASE"/>
    <property type="match status" value="1"/>
</dbReference>
<evidence type="ECO:0000313" key="17">
    <source>
        <dbReference type="EMBL" id="PXX79414.1"/>
    </source>
</evidence>
<feature type="transmembrane region" description="Helical" evidence="16">
    <location>
        <begin position="223"/>
        <end position="243"/>
    </location>
</feature>
<evidence type="ECO:0000256" key="2">
    <source>
        <dbReference type="ARBA" id="ARBA00004127"/>
    </source>
</evidence>
<dbReference type="Pfam" id="PF01066">
    <property type="entry name" value="CDP-OH_P_transf"/>
    <property type="match status" value="1"/>
</dbReference>
<comment type="caution">
    <text evidence="17">The sequence shown here is derived from an EMBL/GenBank/DDBJ whole genome shotgun (WGS) entry which is preliminary data.</text>
</comment>
<evidence type="ECO:0000256" key="7">
    <source>
        <dbReference type="ARBA" id="ARBA00022679"/>
    </source>
</evidence>
<sequence>MPQADSRNKLTLRQQSIYLLPNLFTLAALFAGFFAVVQAMNQRFETAAVAVFIAMVLDGMDGRVARMTHSQSAFGAEFDSLSDMVSFGVAPALIAYEWMLRGLGKLGWMVAFIYCAGAALRLARFNTMIGVTDKRWFIGLPSPAAAALVAGLVWICHAYRYTDLPYLNWITLGFTAFAGCSMVVNTRFWSFKELHIRRKVPFVALLLVVLAILLIVSEPPLVLFGFFVLYSLSGYVMAALRYLRPGPSPTQTP</sequence>
<feature type="transmembrane region" description="Helical" evidence="16">
    <location>
        <begin position="166"/>
        <end position="188"/>
    </location>
</feature>
<dbReference type="InterPro" id="IPR004533">
    <property type="entry name" value="CDP-diaglyc--ser_O-PTrfase"/>
</dbReference>
<dbReference type="GO" id="GO:0008654">
    <property type="term" value="P:phospholipid biosynthetic process"/>
    <property type="evidence" value="ECO:0007669"/>
    <property type="project" value="UniProtKB-KW"/>
</dbReference>
<organism evidence="17 18">
    <name type="scientific">Rivihabitans pingtungensis</name>
    <dbReference type="NCBI Taxonomy" id="1054498"/>
    <lineage>
        <taxon>Bacteria</taxon>
        <taxon>Pseudomonadati</taxon>
        <taxon>Pseudomonadota</taxon>
        <taxon>Betaproteobacteria</taxon>
        <taxon>Neisseriales</taxon>
        <taxon>Aquaspirillaceae</taxon>
        <taxon>Rivihabitans</taxon>
    </lineage>
</organism>
<keyword evidence="18" id="KW-1185">Reference proteome</keyword>
<evidence type="ECO:0000256" key="3">
    <source>
        <dbReference type="ARBA" id="ARBA00010441"/>
    </source>
</evidence>
<evidence type="ECO:0000256" key="16">
    <source>
        <dbReference type="SAM" id="Phobius"/>
    </source>
</evidence>
<dbReference type="Gene3D" id="1.20.120.1760">
    <property type="match status" value="1"/>
</dbReference>
<proteinExistence type="inferred from homology"/>
<evidence type="ECO:0000256" key="13">
    <source>
        <dbReference type="ARBA" id="ARBA00023264"/>
    </source>
</evidence>
<comment type="catalytic activity">
    <reaction evidence="1">
        <text>a CDP-1,2-diacyl-sn-glycerol + L-serine = a 1,2-diacyl-sn-glycero-3-phospho-L-serine + CMP + H(+)</text>
        <dbReference type="Rhea" id="RHEA:16913"/>
        <dbReference type="ChEBI" id="CHEBI:15378"/>
        <dbReference type="ChEBI" id="CHEBI:33384"/>
        <dbReference type="ChEBI" id="CHEBI:57262"/>
        <dbReference type="ChEBI" id="CHEBI:58332"/>
        <dbReference type="ChEBI" id="CHEBI:60377"/>
        <dbReference type="EC" id="2.7.8.8"/>
    </reaction>
</comment>
<dbReference type="PANTHER" id="PTHR14269">
    <property type="entry name" value="CDP-DIACYLGLYCEROL--GLYCEROL-3-PHOSPHATE 3-PHOSPHATIDYLTRANSFERASE-RELATED"/>
    <property type="match status" value="1"/>
</dbReference>
<evidence type="ECO:0000256" key="1">
    <source>
        <dbReference type="ARBA" id="ARBA00000287"/>
    </source>
</evidence>
<keyword evidence="10" id="KW-0443">Lipid metabolism</keyword>
<accession>A0A318KMZ8</accession>
<evidence type="ECO:0000256" key="4">
    <source>
        <dbReference type="ARBA" id="ARBA00013174"/>
    </source>
</evidence>
<evidence type="ECO:0000256" key="15">
    <source>
        <dbReference type="RuleBase" id="RU003750"/>
    </source>
</evidence>
<dbReference type="RefSeq" id="WP_110390335.1">
    <property type="nucleotide sequence ID" value="NZ_QJKI01000006.1"/>
</dbReference>
<feature type="transmembrane region" description="Helical" evidence="16">
    <location>
        <begin position="17"/>
        <end position="37"/>
    </location>
</feature>
<feature type="transmembrane region" description="Helical" evidence="16">
    <location>
        <begin position="200"/>
        <end position="217"/>
    </location>
</feature>
<evidence type="ECO:0000256" key="6">
    <source>
        <dbReference type="ARBA" id="ARBA00022516"/>
    </source>
</evidence>
<evidence type="ECO:0000256" key="12">
    <source>
        <dbReference type="ARBA" id="ARBA00023209"/>
    </source>
</evidence>
<keyword evidence="7 15" id="KW-0808">Transferase</keyword>
<dbReference type="InterPro" id="IPR048254">
    <property type="entry name" value="CDP_ALCOHOL_P_TRANSF_CS"/>
</dbReference>
<evidence type="ECO:0000313" key="18">
    <source>
        <dbReference type="Proteomes" id="UP000247555"/>
    </source>
</evidence>
<keyword evidence="9 16" id="KW-1133">Transmembrane helix</keyword>
<keyword evidence="6" id="KW-0444">Lipid biosynthesis</keyword>
<protein>
    <recommendedName>
        <fullName evidence="5">CDP-diacylglycerol--serine O-phosphatidyltransferase</fullName>
        <ecNumber evidence="4">2.7.8.8</ecNumber>
    </recommendedName>
    <alternativeName>
        <fullName evidence="14">Phosphatidylserine synthase</fullName>
    </alternativeName>
</protein>
<dbReference type="InterPro" id="IPR050324">
    <property type="entry name" value="CDP-alcohol_PTase-I"/>
</dbReference>
<feature type="transmembrane region" description="Helical" evidence="16">
    <location>
        <begin position="106"/>
        <end position="124"/>
    </location>
</feature>
<evidence type="ECO:0000256" key="5">
    <source>
        <dbReference type="ARBA" id="ARBA00017171"/>
    </source>
</evidence>
<keyword evidence="13" id="KW-1208">Phospholipid metabolism</keyword>
<dbReference type="OrthoDB" id="9777147at2"/>
<keyword evidence="11 16" id="KW-0472">Membrane</keyword>
<keyword evidence="8 16" id="KW-0812">Transmembrane</keyword>
<dbReference type="InterPro" id="IPR000462">
    <property type="entry name" value="CDP-OH_P_trans"/>
</dbReference>
<dbReference type="EC" id="2.7.8.8" evidence="4"/>
<dbReference type="AlphaFoldDB" id="A0A318KMZ8"/>
<dbReference type="Proteomes" id="UP000247555">
    <property type="component" value="Unassembled WGS sequence"/>
</dbReference>
<dbReference type="NCBIfam" id="TIGR00473">
    <property type="entry name" value="pssA"/>
    <property type="match status" value="1"/>
</dbReference>
<dbReference type="EMBL" id="QJKI01000006">
    <property type="protein sequence ID" value="PXX79414.1"/>
    <property type="molecule type" value="Genomic_DNA"/>
</dbReference>
<dbReference type="GO" id="GO:0003882">
    <property type="term" value="F:CDP-diacylglycerol-serine O-phosphatidyltransferase activity"/>
    <property type="evidence" value="ECO:0007669"/>
    <property type="project" value="UniProtKB-EC"/>
</dbReference>
<evidence type="ECO:0000256" key="10">
    <source>
        <dbReference type="ARBA" id="ARBA00023098"/>
    </source>
</evidence>
<name>A0A318KMZ8_9NEIS</name>
<comment type="similarity">
    <text evidence="3 15">Belongs to the CDP-alcohol phosphatidyltransferase class-I family.</text>
</comment>